<evidence type="ECO:0000256" key="2">
    <source>
        <dbReference type="SAM" id="Phobius"/>
    </source>
</evidence>
<keyword evidence="2" id="KW-1133">Transmembrane helix</keyword>
<dbReference type="PANTHER" id="PTHR31797">
    <property type="entry name" value="EXTRACELLULAR MATRIX PROTEIN A-RELATED"/>
    <property type="match status" value="1"/>
</dbReference>
<dbReference type="InterPro" id="IPR001673">
    <property type="entry name" value="S_mold_repeat"/>
</dbReference>
<name>A0AAN7TT37_9MYCE</name>
<feature type="transmembrane region" description="Helical" evidence="2">
    <location>
        <begin position="7"/>
        <end position="26"/>
    </location>
</feature>
<keyword evidence="1" id="KW-0732">Signal</keyword>
<keyword evidence="2" id="KW-0472">Membrane</keyword>
<dbReference type="Proteomes" id="UP001344447">
    <property type="component" value="Unassembled WGS sequence"/>
</dbReference>
<proteinExistence type="predicted"/>
<keyword evidence="4" id="KW-1185">Reference proteome</keyword>
<dbReference type="Pfam" id="PF00526">
    <property type="entry name" value="Dicty_CTDC"/>
    <property type="match status" value="4"/>
</dbReference>
<dbReference type="EMBL" id="JAVFKY010000006">
    <property type="protein sequence ID" value="KAK5574753.1"/>
    <property type="molecule type" value="Genomic_DNA"/>
</dbReference>
<sequence length="231" mass="24614">MEKLLNFIYIWFFICLVSNYFVVVFGQTTTCGSTTCQTAPDAFRKCFVFGGCNGNGCLYTKKTCSTTDKCKTLVSSSECNKNTGEMTCNYSDIQCNDNNPCTDDSCDSSIGCVFSPINQNDNNSCTIDGCGSDGVATHTPITCDDNNPCTTDSCDPSTGCVSVSNVDDNNKCTIDTCSPNGPINAPVSCPNKKFLDVLGLGFLCCPQICDPSTGGCIRDPNALSLPLPLCF</sequence>
<keyword evidence="2" id="KW-0812">Transmembrane</keyword>
<reference evidence="3 4" key="1">
    <citation type="submission" date="2023-11" db="EMBL/GenBank/DDBJ databases">
        <title>Dfirmibasis_genome.</title>
        <authorList>
            <person name="Edelbroek B."/>
            <person name="Kjellin J."/>
            <person name="Jerlstrom-Hultqvist J."/>
            <person name="Soderbom F."/>
        </authorList>
    </citation>
    <scope>NUCLEOTIDE SEQUENCE [LARGE SCALE GENOMIC DNA]</scope>
    <source>
        <strain evidence="3 4">TNS-C-14</strain>
    </source>
</reference>
<gene>
    <name evidence="3" type="ORF">RB653_010006</name>
</gene>
<evidence type="ECO:0000313" key="4">
    <source>
        <dbReference type="Proteomes" id="UP001344447"/>
    </source>
</evidence>
<accession>A0AAN7TT37</accession>
<comment type="caution">
    <text evidence="3">The sequence shown here is derived from an EMBL/GenBank/DDBJ whole genome shotgun (WGS) entry which is preliminary data.</text>
</comment>
<dbReference type="PANTHER" id="PTHR31797:SF6">
    <property type="entry name" value="CHITIN-BINDING TYPE-2 DOMAIN-CONTAINING PROTEIN"/>
    <property type="match status" value="1"/>
</dbReference>
<dbReference type="InterPro" id="IPR052846">
    <property type="entry name" value="ECM-enzyme_regulator"/>
</dbReference>
<evidence type="ECO:0000313" key="3">
    <source>
        <dbReference type="EMBL" id="KAK5574753.1"/>
    </source>
</evidence>
<dbReference type="AlphaFoldDB" id="A0AAN7TT37"/>
<protein>
    <submittedName>
        <fullName evidence="3">Uncharacterized protein</fullName>
    </submittedName>
</protein>
<organism evidence="3 4">
    <name type="scientific">Dictyostelium firmibasis</name>
    <dbReference type="NCBI Taxonomy" id="79012"/>
    <lineage>
        <taxon>Eukaryota</taxon>
        <taxon>Amoebozoa</taxon>
        <taxon>Evosea</taxon>
        <taxon>Eumycetozoa</taxon>
        <taxon>Dictyostelia</taxon>
        <taxon>Dictyosteliales</taxon>
        <taxon>Dictyosteliaceae</taxon>
        <taxon>Dictyostelium</taxon>
    </lineage>
</organism>
<evidence type="ECO:0000256" key="1">
    <source>
        <dbReference type="ARBA" id="ARBA00022729"/>
    </source>
</evidence>